<comment type="subcellular location">
    <subcellularLocation>
        <location evidence="1">Cell outer membrane</location>
    </subcellularLocation>
</comment>
<comment type="caution">
    <text evidence="8">The sequence shown here is derived from an EMBL/GenBank/DDBJ whole genome shotgun (WGS) entry which is preliminary data.</text>
</comment>
<dbReference type="Pfam" id="PF00691">
    <property type="entry name" value="OmpA"/>
    <property type="match status" value="1"/>
</dbReference>
<dbReference type="InterPro" id="IPR006664">
    <property type="entry name" value="OMP_bac"/>
</dbReference>
<organism evidence="8 9">
    <name type="scientific">Pedobacter antarcticus 4BY</name>
    <dbReference type="NCBI Taxonomy" id="1358423"/>
    <lineage>
        <taxon>Bacteria</taxon>
        <taxon>Pseudomonadati</taxon>
        <taxon>Bacteroidota</taxon>
        <taxon>Sphingobacteriia</taxon>
        <taxon>Sphingobacteriales</taxon>
        <taxon>Sphingobacteriaceae</taxon>
        <taxon>Pedobacter</taxon>
    </lineage>
</organism>
<reference evidence="8 9" key="1">
    <citation type="journal article" date="1992" name="Int. J. Syst. Bacteriol.">
        <title>Sphingobacterium antarcticus sp. nov. a Psychrotrophic Bacterium from the Soils of Schirmacher Oasis, Antarctica.</title>
        <authorList>
            <person name="Shivaji S."/>
            <person name="Ray M.K."/>
            <person name="Rao N.S."/>
            <person name="Saiserr L."/>
            <person name="Jagannadham M.V."/>
            <person name="Kumar G.S."/>
            <person name="Reddy G."/>
            <person name="Bhargava P.M."/>
        </authorList>
    </citation>
    <scope>NUCLEOTIDE SEQUENCE [LARGE SCALE GENOMIC DNA]</scope>
    <source>
        <strain evidence="8 9">4BY</strain>
    </source>
</reference>
<keyword evidence="3" id="KW-0998">Cell outer membrane</keyword>
<protein>
    <recommendedName>
        <fullName evidence="7">OmpA-like domain-containing protein</fullName>
    </recommendedName>
</protein>
<evidence type="ECO:0000256" key="1">
    <source>
        <dbReference type="ARBA" id="ARBA00004442"/>
    </source>
</evidence>
<feature type="region of interest" description="Disordered" evidence="5">
    <location>
        <begin position="312"/>
        <end position="341"/>
    </location>
</feature>
<dbReference type="PROSITE" id="PS51123">
    <property type="entry name" value="OMPA_2"/>
    <property type="match status" value="1"/>
</dbReference>
<evidence type="ECO:0000256" key="3">
    <source>
        <dbReference type="ARBA" id="ARBA00023237"/>
    </source>
</evidence>
<dbReference type="GO" id="GO:0009279">
    <property type="term" value="C:cell outer membrane"/>
    <property type="evidence" value="ECO:0007669"/>
    <property type="project" value="UniProtKB-SubCell"/>
</dbReference>
<dbReference type="InterPro" id="IPR006665">
    <property type="entry name" value="OmpA-like"/>
</dbReference>
<evidence type="ECO:0000313" key="9">
    <source>
        <dbReference type="Proteomes" id="UP000028007"/>
    </source>
</evidence>
<dbReference type="SUPFAM" id="SSF103088">
    <property type="entry name" value="OmpA-like"/>
    <property type="match status" value="1"/>
</dbReference>
<evidence type="ECO:0000259" key="7">
    <source>
        <dbReference type="PROSITE" id="PS51123"/>
    </source>
</evidence>
<dbReference type="Proteomes" id="UP000028007">
    <property type="component" value="Unassembled WGS sequence"/>
</dbReference>
<feature type="signal peptide" evidence="6">
    <location>
        <begin position="1"/>
        <end position="21"/>
    </location>
</feature>
<evidence type="ECO:0000313" key="8">
    <source>
        <dbReference type="EMBL" id="KEQ31269.1"/>
    </source>
</evidence>
<name>A0A081PKP6_9SPHI</name>
<dbReference type="EMBL" id="JNFF01000019">
    <property type="protein sequence ID" value="KEQ31269.1"/>
    <property type="molecule type" value="Genomic_DNA"/>
</dbReference>
<dbReference type="PROSITE" id="PS51257">
    <property type="entry name" value="PROKAR_LIPOPROTEIN"/>
    <property type="match status" value="1"/>
</dbReference>
<dbReference type="Gene3D" id="3.30.1330.60">
    <property type="entry name" value="OmpA-like domain"/>
    <property type="match status" value="1"/>
</dbReference>
<sequence length="341" mass="37715">MKKTVLLFAISLFLFACNSNKQQSGSGNTDSVLTAQDNPVDTVAANHNAVGAIDWNTIPDLKDIGSYPFITAPKGLKIETEKNGLTEHFEYEKLENYLGNDQLIKTEGKLGVIVMEMKPGYNDRYFDKNVYGYLDKIGAKILYSGPLSKEESVREKLKENMYSGVNRTTGTSDDQPVTVYAFRNQGKNYIINVQSNSAQGTIFIMELEAFEGTIKKYTATEIGSEIDKTGKAVLYINFDTDKATLKPEGKQVADEIANLLNENTGLKISIEGYTDNTGLANRNVELSKERAQSVMKYLIEKGAINPSRLKAAGYGADKPISPNDSEENKAKNRRVELVKIS</sequence>
<evidence type="ECO:0000256" key="2">
    <source>
        <dbReference type="ARBA" id="ARBA00023136"/>
    </source>
</evidence>
<gene>
    <name evidence="8" type="ORF">N180_03205</name>
</gene>
<evidence type="ECO:0000256" key="5">
    <source>
        <dbReference type="SAM" id="MobiDB-lite"/>
    </source>
</evidence>
<dbReference type="OrthoDB" id="9792021at2"/>
<dbReference type="InterPro" id="IPR036737">
    <property type="entry name" value="OmpA-like_sf"/>
</dbReference>
<evidence type="ECO:0000256" key="6">
    <source>
        <dbReference type="SAM" id="SignalP"/>
    </source>
</evidence>
<accession>A0A081PKP6</accession>
<dbReference type="PANTHER" id="PTHR30329">
    <property type="entry name" value="STATOR ELEMENT OF FLAGELLAR MOTOR COMPLEX"/>
    <property type="match status" value="1"/>
</dbReference>
<dbReference type="AlphaFoldDB" id="A0A081PKP6"/>
<keyword evidence="2 4" id="KW-0472">Membrane</keyword>
<keyword evidence="9" id="KW-1185">Reference proteome</keyword>
<proteinExistence type="predicted"/>
<evidence type="ECO:0000256" key="4">
    <source>
        <dbReference type="PROSITE-ProRule" id="PRU00473"/>
    </source>
</evidence>
<dbReference type="InterPro" id="IPR050330">
    <property type="entry name" value="Bact_OuterMem_StrucFunc"/>
</dbReference>
<dbReference type="CDD" id="cd07185">
    <property type="entry name" value="OmpA_C-like"/>
    <property type="match status" value="1"/>
</dbReference>
<dbReference type="PANTHER" id="PTHR30329:SF21">
    <property type="entry name" value="LIPOPROTEIN YIAD-RELATED"/>
    <property type="match status" value="1"/>
</dbReference>
<dbReference type="PRINTS" id="PR01021">
    <property type="entry name" value="OMPADOMAIN"/>
</dbReference>
<feature type="domain" description="OmpA-like" evidence="7">
    <location>
        <begin position="225"/>
        <end position="341"/>
    </location>
</feature>
<dbReference type="eggNOG" id="COG2885">
    <property type="taxonomic scope" value="Bacteria"/>
</dbReference>
<feature type="compositionally biased region" description="Basic and acidic residues" evidence="5">
    <location>
        <begin position="326"/>
        <end position="341"/>
    </location>
</feature>
<keyword evidence="6" id="KW-0732">Signal</keyword>
<feature type="chain" id="PRO_5001761931" description="OmpA-like domain-containing protein" evidence="6">
    <location>
        <begin position="22"/>
        <end position="341"/>
    </location>
</feature>
<dbReference type="RefSeq" id="WP_037438341.1">
    <property type="nucleotide sequence ID" value="NZ_JNFF01000019.1"/>
</dbReference>